<evidence type="ECO:0000313" key="2">
    <source>
        <dbReference type="EMBL" id="MDQ7917853.1"/>
    </source>
</evidence>
<organism evidence="2 3">
    <name type="scientific">Mesonia profundi</name>
    <dbReference type="NCBI Taxonomy" id="3070998"/>
    <lineage>
        <taxon>Bacteria</taxon>
        <taxon>Pseudomonadati</taxon>
        <taxon>Bacteroidota</taxon>
        <taxon>Flavobacteriia</taxon>
        <taxon>Flavobacteriales</taxon>
        <taxon>Flavobacteriaceae</taxon>
        <taxon>Mesonia</taxon>
    </lineage>
</organism>
<dbReference type="InterPro" id="IPR052189">
    <property type="entry name" value="L-asp_N-monooxygenase_NS-form"/>
</dbReference>
<dbReference type="RefSeq" id="WP_308864711.1">
    <property type="nucleotide sequence ID" value="NZ_JAVHUL010000024.1"/>
</dbReference>
<comment type="caution">
    <text evidence="2">The sequence shown here is derived from an EMBL/GenBank/DDBJ whole genome shotgun (WGS) entry which is preliminary data.</text>
</comment>
<proteinExistence type="predicted"/>
<dbReference type="EMBL" id="JAVHUL010000024">
    <property type="protein sequence ID" value="MDQ7917853.1"/>
    <property type="molecule type" value="Genomic_DNA"/>
</dbReference>
<dbReference type="InterPro" id="IPR038732">
    <property type="entry name" value="HpyO/CreE_NAD-binding"/>
</dbReference>
<evidence type="ECO:0000259" key="1">
    <source>
        <dbReference type="Pfam" id="PF13454"/>
    </source>
</evidence>
<gene>
    <name evidence="2" type="ORF">RBU60_09725</name>
</gene>
<accession>A0ABU1A2C2</accession>
<keyword evidence="3" id="KW-1185">Reference proteome</keyword>
<protein>
    <submittedName>
        <fullName evidence="2">FAD/NAD(P)-binding protein</fullName>
    </submittedName>
</protein>
<dbReference type="PANTHER" id="PTHR40254:SF1">
    <property type="entry name" value="BLR0577 PROTEIN"/>
    <property type="match status" value="1"/>
</dbReference>
<feature type="domain" description="FAD-dependent urate hydroxylase HpyO/Asp monooxygenase CreE-like FAD/NAD(P)-binding" evidence="1">
    <location>
        <begin position="10"/>
        <end position="173"/>
    </location>
</feature>
<dbReference type="PANTHER" id="PTHR40254">
    <property type="entry name" value="BLR0577 PROTEIN"/>
    <property type="match status" value="1"/>
</dbReference>
<dbReference type="Pfam" id="PF13454">
    <property type="entry name" value="NAD_binding_9"/>
    <property type="match status" value="1"/>
</dbReference>
<reference evidence="2 3" key="1">
    <citation type="submission" date="2023-08" db="EMBL/GenBank/DDBJ databases">
        <title>Mesonia sp. MT50, isolated from deep-sea sediment of the Mariana Trench.</title>
        <authorList>
            <person name="Fu H."/>
        </authorList>
    </citation>
    <scope>NUCLEOTIDE SEQUENCE [LARGE SCALE GENOMIC DNA]</scope>
    <source>
        <strain evidence="2 3">MT50</strain>
    </source>
</reference>
<evidence type="ECO:0000313" key="3">
    <source>
        <dbReference type="Proteomes" id="UP001230915"/>
    </source>
</evidence>
<name>A0ABU1A2C2_9FLAO</name>
<sequence length="585" mass="67444">MKNNVFHIGIIGMGPKGFLGFERLLANLESISKVKIEIHLFNLNRLFATGWIYDPQQPDYLKMNYPNIHISLQPLTAPSPILDFLSFSQWQAKQHGTNVEEENYKIASRAEVGAYFHHYFLRLMELAPKNITIHTYKNRVESIDKKGRNYLIYTSDTKFKSPYFYSLLITTGHSTSILSKKNENSSNENFVPFIYPIQEQLGSLPSNTIIACKGMGLTAIDSVLGLTEGRGGEFKLNAKKEWSYIKSGEEPLKIYPFSLSGIPIIPRNPNPIGSQKSFFFKRFIEDDTSKTKIFDFEKELLPLIKQDILGEYYFQLFKNYDIFLNLNQQFDRVEEEIKEFHLLHASEKKFKAADLFYPYFNDKELNLELPRYWRMWLAELKKNNSPLVAAARTWKNMSADFNKLYAADRLTPSSKSKFIKKYFSLFNRISFGPPVINIKKMLAIGDLGLLDFSYAKNPTVINSNTSTLTLNQCTTLFDILIDARIPRGYNKDCKVLFNEINSKPIFNYDNAKLNFNHADTIMCNEQGNPLDEQGNPDTKITLYGTPTEGFLFDNDTLSRKRNDTVSLWAKNAGELLKQQKDSYEK</sequence>
<dbReference type="Proteomes" id="UP001230915">
    <property type="component" value="Unassembled WGS sequence"/>
</dbReference>